<name>A0A8H5G8Q9_9AGAR</name>
<sequence>MAAPSVDSLRPLRPPNFTFAVTPLPRAIWLVIAATLAAHAVPGANAYTWNLRSDPRQCQNMTIDLSGTGGQPPFRILIVPFGATPLSNNIEARKIQETVFARGNDRSGSVMLNYPANSQFVAVDLYYYCSSPNGQRSALHGFRRWRSSLLSMLCCGAPVENLAWGLAKLVRWSISHSTPLSITARPTMSQTLVDVFNGEFAVELDDANWPPSSNMLGTVMLWFEAMDTSGLVDRIRFPRD</sequence>
<evidence type="ECO:0000313" key="2">
    <source>
        <dbReference type="Proteomes" id="UP000559027"/>
    </source>
</evidence>
<accession>A0A8H5G8Q9</accession>
<proteinExistence type="predicted"/>
<comment type="caution">
    <text evidence="1">The sequence shown here is derived from an EMBL/GenBank/DDBJ whole genome shotgun (WGS) entry which is preliminary data.</text>
</comment>
<organism evidence="1 2">
    <name type="scientific">Leucocoprinus leucothites</name>
    <dbReference type="NCBI Taxonomy" id="201217"/>
    <lineage>
        <taxon>Eukaryota</taxon>
        <taxon>Fungi</taxon>
        <taxon>Dikarya</taxon>
        <taxon>Basidiomycota</taxon>
        <taxon>Agaricomycotina</taxon>
        <taxon>Agaricomycetes</taxon>
        <taxon>Agaricomycetidae</taxon>
        <taxon>Agaricales</taxon>
        <taxon>Agaricineae</taxon>
        <taxon>Agaricaceae</taxon>
        <taxon>Leucocoprinus</taxon>
    </lineage>
</organism>
<protein>
    <submittedName>
        <fullName evidence="1">Uncharacterized protein</fullName>
    </submittedName>
</protein>
<dbReference type="Proteomes" id="UP000559027">
    <property type="component" value="Unassembled WGS sequence"/>
</dbReference>
<evidence type="ECO:0000313" key="1">
    <source>
        <dbReference type="EMBL" id="KAF5360418.1"/>
    </source>
</evidence>
<dbReference type="OrthoDB" id="3267813at2759"/>
<reference evidence="1 2" key="1">
    <citation type="journal article" date="2020" name="ISME J.">
        <title>Uncovering the hidden diversity of litter-decomposition mechanisms in mushroom-forming fungi.</title>
        <authorList>
            <person name="Floudas D."/>
            <person name="Bentzer J."/>
            <person name="Ahren D."/>
            <person name="Johansson T."/>
            <person name="Persson P."/>
            <person name="Tunlid A."/>
        </authorList>
    </citation>
    <scope>NUCLEOTIDE SEQUENCE [LARGE SCALE GENOMIC DNA]</scope>
    <source>
        <strain evidence="1 2">CBS 146.42</strain>
    </source>
</reference>
<gene>
    <name evidence="1" type="ORF">D9756_004972</name>
</gene>
<dbReference type="AlphaFoldDB" id="A0A8H5G8Q9"/>
<dbReference type="EMBL" id="JAACJO010000003">
    <property type="protein sequence ID" value="KAF5360418.1"/>
    <property type="molecule type" value="Genomic_DNA"/>
</dbReference>
<keyword evidence="2" id="KW-1185">Reference proteome</keyword>